<dbReference type="Proteomes" id="UP001054945">
    <property type="component" value="Unassembled WGS sequence"/>
</dbReference>
<evidence type="ECO:0000256" key="7">
    <source>
        <dbReference type="ARBA" id="ARBA00023136"/>
    </source>
</evidence>
<evidence type="ECO:0000256" key="10">
    <source>
        <dbReference type="SAM" id="Phobius"/>
    </source>
</evidence>
<evidence type="ECO:0000259" key="11">
    <source>
        <dbReference type="PROSITE" id="PS50262"/>
    </source>
</evidence>
<keyword evidence="9" id="KW-0807">Transducer</keyword>
<name>A0AAV4W3S4_CAEEX</name>
<dbReference type="GO" id="GO:0007204">
    <property type="term" value="P:positive regulation of cytosolic calcium ion concentration"/>
    <property type="evidence" value="ECO:0007669"/>
    <property type="project" value="TreeGrafter"/>
</dbReference>
<dbReference type="AlphaFoldDB" id="A0AAV4W3S4"/>
<feature type="transmembrane region" description="Helical" evidence="10">
    <location>
        <begin position="20"/>
        <end position="44"/>
    </location>
</feature>
<dbReference type="GO" id="GO:0007267">
    <property type="term" value="P:cell-cell signaling"/>
    <property type="evidence" value="ECO:0007669"/>
    <property type="project" value="TreeGrafter"/>
</dbReference>
<evidence type="ECO:0000256" key="1">
    <source>
        <dbReference type="ARBA" id="ARBA00004651"/>
    </source>
</evidence>
<keyword evidence="8 12" id="KW-0675">Receptor</keyword>
<dbReference type="GO" id="GO:0043410">
    <property type="term" value="P:positive regulation of MAPK cascade"/>
    <property type="evidence" value="ECO:0007669"/>
    <property type="project" value="TreeGrafter"/>
</dbReference>
<evidence type="ECO:0000256" key="3">
    <source>
        <dbReference type="ARBA" id="ARBA00022475"/>
    </source>
</evidence>
<dbReference type="SUPFAM" id="SSF81321">
    <property type="entry name" value="Family A G protein-coupled receptor-like"/>
    <property type="match status" value="1"/>
</dbReference>
<dbReference type="EMBL" id="BPLR01015462">
    <property type="protein sequence ID" value="GIY76293.1"/>
    <property type="molecule type" value="Genomic_DNA"/>
</dbReference>
<comment type="similarity">
    <text evidence="2">Belongs to the G-protein coupled receptor 1 family.</text>
</comment>
<dbReference type="InterPro" id="IPR000276">
    <property type="entry name" value="GPCR_Rhodpsn"/>
</dbReference>
<accession>A0AAV4W3S4</accession>
<evidence type="ECO:0000256" key="8">
    <source>
        <dbReference type="ARBA" id="ARBA00023170"/>
    </source>
</evidence>
<comment type="caution">
    <text evidence="12">The sequence shown here is derived from an EMBL/GenBank/DDBJ whole genome shotgun (WGS) entry which is preliminary data.</text>
</comment>
<dbReference type="InterPro" id="IPR017452">
    <property type="entry name" value="GPCR_Rhodpsn_7TM"/>
</dbReference>
<evidence type="ECO:0000313" key="12">
    <source>
        <dbReference type="EMBL" id="GIY76293.1"/>
    </source>
</evidence>
<dbReference type="Gene3D" id="1.20.1070.10">
    <property type="entry name" value="Rhodopsin 7-helix transmembrane proteins"/>
    <property type="match status" value="1"/>
</dbReference>
<evidence type="ECO:0000256" key="9">
    <source>
        <dbReference type="ARBA" id="ARBA00023224"/>
    </source>
</evidence>
<proteinExistence type="inferred from homology"/>
<dbReference type="PROSITE" id="PS50262">
    <property type="entry name" value="G_PROTEIN_RECEP_F1_2"/>
    <property type="match status" value="1"/>
</dbReference>
<dbReference type="GO" id="GO:0007200">
    <property type="term" value="P:phospholipase C-activating G protein-coupled receptor signaling pathway"/>
    <property type="evidence" value="ECO:0007669"/>
    <property type="project" value="TreeGrafter"/>
</dbReference>
<reference evidence="12 13" key="1">
    <citation type="submission" date="2021-06" db="EMBL/GenBank/DDBJ databases">
        <title>Caerostris extrusa draft genome.</title>
        <authorList>
            <person name="Kono N."/>
            <person name="Arakawa K."/>
        </authorList>
    </citation>
    <scope>NUCLEOTIDE SEQUENCE [LARGE SCALE GENOMIC DNA]</scope>
</reference>
<evidence type="ECO:0000256" key="6">
    <source>
        <dbReference type="ARBA" id="ARBA00023040"/>
    </source>
</evidence>
<keyword evidence="7 10" id="KW-0472">Membrane</keyword>
<keyword evidence="6" id="KW-0297">G-protein coupled receptor</keyword>
<keyword evidence="13" id="KW-1185">Reference proteome</keyword>
<dbReference type="PANTHER" id="PTHR24248">
    <property type="entry name" value="ADRENERGIC RECEPTOR-RELATED G-PROTEIN COUPLED RECEPTOR"/>
    <property type="match status" value="1"/>
</dbReference>
<evidence type="ECO:0000256" key="2">
    <source>
        <dbReference type="ARBA" id="ARBA00010663"/>
    </source>
</evidence>
<protein>
    <submittedName>
        <fullName evidence="12">Alpha-1B adrenergic receptor</fullName>
    </submittedName>
</protein>
<keyword evidence="5 10" id="KW-1133">Transmembrane helix</keyword>
<evidence type="ECO:0000256" key="4">
    <source>
        <dbReference type="ARBA" id="ARBA00022692"/>
    </source>
</evidence>
<gene>
    <name evidence="12" type="primary">ADRA1B</name>
    <name evidence="12" type="ORF">CEXT_630531</name>
</gene>
<sequence>MDRYVGVTRPLAYSNIVTHSRAVIACVTIWFVSTAISVGPLLGWKEPPPENHLRMRGDQSSSVTCSFRSPSRSTSPCLIIFFVYFRIYKAAVKQTKFLETGVKVVKSAGHETTKELTLRVHAGAHHV</sequence>
<dbReference type="GO" id="GO:0071880">
    <property type="term" value="P:adenylate cyclase-activating adrenergic receptor signaling pathway"/>
    <property type="evidence" value="ECO:0007669"/>
    <property type="project" value="TreeGrafter"/>
</dbReference>
<dbReference type="Pfam" id="PF00001">
    <property type="entry name" value="7tm_1"/>
    <property type="match status" value="1"/>
</dbReference>
<dbReference type="GO" id="GO:0005886">
    <property type="term" value="C:plasma membrane"/>
    <property type="evidence" value="ECO:0007669"/>
    <property type="project" value="UniProtKB-SubCell"/>
</dbReference>
<evidence type="ECO:0000256" key="5">
    <source>
        <dbReference type="ARBA" id="ARBA00022989"/>
    </source>
</evidence>
<feature type="domain" description="G-protein coupled receptors family 1 profile" evidence="11">
    <location>
        <begin position="1"/>
        <end position="127"/>
    </location>
</feature>
<evidence type="ECO:0000313" key="13">
    <source>
        <dbReference type="Proteomes" id="UP001054945"/>
    </source>
</evidence>
<dbReference type="GO" id="GO:0004937">
    <property type="term" value="F:alpha1-adrenergic receptor activity"/>
    <property type="evidence" value="ECO:0007669"/>
    <property type="project" value="TreeGrafter"/>
</dbReference>
<organism evidence="12 13">
    <name type="scientific">Caerostris extrusa</name>
    <name type="common">Bark spider</name>
    <name type="synonym">Caerostris bankana</name>
    <dbReference type="NCBI Taxonomy" id="172846"/>
    <lineage>
        <taxon>Eukaryota</taxon>
        <taxon>Metazoa</taxon>
        <taxon>Ecdysozoa</taxon>
        <taxon>Arthropoda</taxon>
        <taxon>Chelicerata</taxon>
        <taxon>Arachnida</taxon>
        <taxon>Araneae</taxon>
        <taxon>Araneomorphae</taxon>
        <taxon>Entelegynae</taxon>
        <taxon>Araneoidea</taxon>
        <taxon>Araneidae</taxon>
        <taxon>Caerostris</taxon>
    </lineage>
</organism>
<comment type="subcellular location">
    <subcellularLocation>
        <location evidence="1">Cell membrane</location>
        <topology evidence="1">Multi-pass membrane protein</topology>
    </subcellularLocation>
</comment>
<keyword evidence="4 10" id="KW-0812">Transmembrane</keyword>
<dbReference type="PANTHER" id="PTHR24248:SF72">
    <property type="entry name" value="G-PROTEIN COUPLED RECEPTORS FAMILY 1 PROFILE DOMAIN-CONTAINING PROTEIN"/>
    <property type="match status" value="1"/>
</dbReference>
<keyword evidence="3" id="KW-1003">Cell membrane</keyword>